<organism evidence="1 2">
    <name type="scientific">Candidatus Aquitaenariimonas noxiae</name>
    <dbReference type="NCBI Taxonomy" id="1974741"/>
    <lineage>
        <taxon>Bacteria</taxon>
        <taxon>Pseudomonadati</taxon>
        <taxon>Candidatus Omnitrophota</taxon>
        <taxon>Candidatus Aquitaenariimonas</taxon>
    </lineage>
</organism>
<sequence length="91" mass="10331">MTDVCKFKFQEKVGKKTIEKEIARAIETAEYAFGQAKVRLHAAYLATNDKAVIDASSEVGEYIAQIFIGLMTRKLGEDKFTVERIRRSDEL</sequence>
<comment type="caution">
    <text evidence="1">The sequence shown here is derived from an EMBL/GenBank/DDBJ whole genome shotgun (WGS) entry which is preliminary data.</text>
</comment>
<reference evidence="1 2" key="1">
    <citation type="submission" date="2017-09" db="EMBL/GenBank/DDBJ databases">
        <title>Depth-based differentiation of microbial function through sediment-hosted aquifers and enrichment of novel symbionts in the deep terrestrial subsurface.</title>
        <authorList>
            <person name="Probst A.J."/>
            <person name="Ladd B."/>
            <person name="Jarett J.K."/>
            <person name="Geller-Mcgrath D.E."/>
            <person name="Sieber C.M."/>
            <person name="Emerson J.B."/>
            <person name="Anantharaman K."/>
            <person name="Thomas B.C."/>
            <person name="Malmstrom R."/>
            <person name="Stieglmeier M."/>
            <person name="Klingl A."/>
            <person name="Woyke T."/>
            <person name="Ryan C.M."/>
            <person name="Banfield J.F."/>
        </authorList>
    </citation>
    <scope>NUCLEOTIDE SEQUENCE [LARGE SCALE GENOMIC DNA]</scope>
    <source>
        <strain evidence="1">CG07_land_8_20_14_0_80_42_15</strain>
    </source>
</reference>
<name>A0A2J0KVQ7_9BACT</name>
<dbReference type="Proteomes" id="UP000230052">
    <property type="component" value="Unassembled WGS sequence"/>
</dbReference>
<dbReference type="AlphaFoldDB" id="A0A2J0KVQ7"/>
<dbReference type="EMBL" id="PEWV01000058">
    <property type="protein sequence ID" value="PIU41414.1"/>
    <property type="molecule type" value="Genomic_DNA"/>
</dbReference>
<gene>
    <name evidence="1" type="ORF">COS99_05410</name>
</gene>
<evidence type="ECO:0000313" key="2">
    <source>
        <dbReference type="Proteomes" id="UP000230052"/>
    </source>
</evidence>
<proteinExistence type="predicted"/>
<protein>
    <submittedName>
        <fullName evidence="1">Uncharacterized protein</fullName>
    </submittedName>
</protein>
<accession>A0A2J0KVQ7</accession>
<evidence type="ECO:0000313" key="1">
    <source>
        <dbReference type="EMBL" id="PIU41414.1"/>
    </source>
</evidence>